<keyword evidence="3" id="KW-1185">Reference proteome</keyword>
<evidence type="ECO:0000313" key="3">
    <source>
        <dbReference type="Proteomes" id="UP000321580"/>
    </source>
</evidence>
<organism evidence="2 3">
    <name type="scientific">Phaeodactylibacter luteus</name>
    <dbReference type="NCBI Taxonomy" id="1564516"/>
    <lineage>
        <taxon>Bacteria</taxon>
        <taxon>Pseudomonadati</taxon>
        <taxon>Bacteroidota</taxon>
        <taxon>Saprospiria</taxon>
        <taxon>Saprospirales</taxon>
        <taxon>Haliscomenobacteraceae</taxon>
        <taxon>Phaeodactylibacter</taxon>
    </lineage>
</organism>
<evidence type="ECO:0000256" key="1">
    <source>
        <dbReference type="PROSITE-ProRule" id="PRU00339"/>
    </source>
</evidence>
<name>A0A5C6RI51_9BACT</name>
<feature type="repeat" description="TPR" evidence="1">
    <location>
        <begin position="152"/>
        <end position="185"/>
    </location>
</feature>
<reference evidence="2 3" key="1">
    <citation type="submission" date="2019-08" db="EMBL/GenBank/DDBJ databases">
        <title>Genome of Phaeodactylibacter luteus.</title>
        <authorList>
            <person name="Bowman J.P."/>
        </authorList>
    </citation>
    <scope>NUCLEOTIDE SEQUENCE [LARGE SCALE GENOMIC DNA]</scope>
    <source>
        <strain evidence="2 3">KCTC 42180</strain>
    </source>
</reference>
<dbReference type="InterPro" id="IPR019734">
    <property type="entry name" value="TPR_rpt"/>
</dbReference>
<sequence length="525" mass="59456">MANLFSTEDRRVVPNWRSFGKTTVLGELDSFQLERREQRSPTSIEEYIIDWELNSGVTFASDLLSAAIVNNQLDNKSVIKAAKYILRNKNNASYSQVSLAERVINPSQNKKDAKSALINSDIETILSSINPEPLHQKIRSLKKVIKKAPSNSIAYVELSRYYSILGQEQKALHFINIALNLSPNNRFVLRSATRLYTHYASDNNDHLQHIYRILTKNPITKYDPWLLSAEIAVSTILNKHSKFIKKGMQMISSNKVAPFSFTELASGIATVELLNGSNKKSKTFFDKALINPNDNTLAQIEWASTKDSRFDLNPEEFRVENNYEAIALDSFQKQKFDDSLENAAKWFLDMPFSKRPLIFASNLASTILGDQDKSIMFLKAGEMSHPHDPLILNNLAYAYAQKNNTIEALAALGRISNYERIESSTRICIGATRGLIMFRSGNEEGGRRLYMEAIEKTKQIGNSELNWIAILNYAREEIFAKSEYVEPIMEAVSQIPENSGFLEVDILKKKIIETYKKGKSVPNKG</sequence>
<dbReference type="InterPro" id="IPR011990">
    <property type="entry name" value="TPR-like_helical_dom_sf"/>
</dbReference>
<dbReference type="PROSITE" id="PS50005">
    <property type="entry name" value="TPR"/>
    <property type="match status" value="1"/>
</dbReference>
<proteinExistence type="predicted"/>
<dbReference type="OrthoDB" id="8416895at2"/>
<gene>
    <name evidence="2" type="ORF">FRY97_17350</name>
</gene>
<comment type="caution">
    <text evidence="2">The sequence shown here is derived from an EMBL/GenBank/DDBJ whole genome shotgun (WGS) entry which is preliminary data.</text>
</comment>
<dbReference type="Proteomes" id="UP000321580">
    <property type="component" value="Unassembled WGS sequence"/>
</dbReference>
<protein>
    <submittedName>
        <fullName evidence="2">Uncharacterized protein</fullName>
    </submittedName>
</protein>
<evidence type="ECO:0000313" key="2">
    <source>
        <dbReference type="EMBL" id="TXB61793.1"/>
    </source>
</evidence>
<dbReference type="EMBL" id="VOOR01000045">
    <property type="protein sequence ID" value="TXB61793.1"/>
    <property type="molecule type" value="Genomic_DNA"/>
</dbReference>
<dbReference type="RefSeq" id="WP_147168835.1">
    <property type="nucleotide sequence ID" value="NZ_VOOR01000045.1"/>
</dbReference>
<dbReference type="AlphaFoldDB" id="A0A5C6RI51"/>
<dbReference type="Gene3D" id="1.25.40.10">
    <property type="entry name" value="Tetratricopeptide repeat domain"/>
    <property type="match status" value="2"/>
</dbReference>
<dbReference type="SUPFAM" id="SSF48452">
    <property type="entry name" value="TPR-like"/>
    <property type="match status" value="1"/>
</dbReference>
<keyword evidence="1" id="KW-0802">TPR repeat</keyword>
<accession>A0A5C6RI51</accession>